<evidence type="ECO:0000313" key="3">
    <source>
        <dbReference type="Proteomes" id="UP001642464"/>
    </source>
</evidence>
<evidence type="ECO:0000313" key="2">
    <source>
        <dbReference type="EMBL" id="CAK9045752.1"/>
    </source>
</evidence>
<name>A0ABP0M4T1_9DINO</name>
<sequence length="277" mass="31101">MNSLHQACPKHKLLSKLGRALQKKNLEVMNMFQVRTLANQRVATSKRRKVAPWFGSGKPPMRSRLRRRIVHPTCMECLFVYMVALAMGGAGPILPAPTEAESLATLSHDYFEFPLDLAWKYHFRAVEASKKIGERMKLPHISSLDLNERAAWCQKYSTGTEKLGAIVYFFRIFMERDVHWSAVTIYPQGASASGPPPEPAGNPPAARGGEKKAAGKLSTTFRDGTKLCGPWQHGRCDRQHDARRPNGEHRCAHKLKSGRICGDPYHQGSRCNNKQKL</sequence>
<keyword evidence="3" id="KW-1185">Reference proteome</keyword>
<evidence type="ECO:0000256" key="1">
    <source>
        <dbReference type="SAM" id="MobiDB-lite"/>
    </source>
</evidence>
<dbReference type="Proteomes" id="UP001642464">
    <property type="component" value="Unassembled WGS sequence"/>
</dbReference>
<accession>A0ABP0M4T1</accession>
<comment type="caution">
    <text evidence="2">The sequence shown here is derived from an EMBL/GenBank/DDBJ whole genome shotgun (WGS) entry which is preliminary data.</text>
</comment>
<gene>
    <name evidence="2" type="ORF">SCF082_LOCUS25847</name>
</gene>
<protein>
    <submittedName>
        <fullName evidence="2">Uncharacterized protein</fullName>
    </submittedName>
</protein>
<organism evidence="2 3">
    <name type="scientific">Durusdinium trenchii</name>
    <dbReference type="NCBI Taxonomy" id="1381693"/>
    <lineage>
        <taxon>Eukaryota</taxon>
        <taxon>Sar</taxon>
        <taxon>Alveolata</taxon>
        <taxon>Dinophyceae</taxon>
        <taxon>Suessiales</taxon>
        <taxon>Symbiodiniaceae</taxon>
        <taxon>Durusdinium</taxon>
    </lineage>
</organism>
<feature type="region of interest" description="Disordered" evidence="1">
    <location>
        <begin position="189"/>
        <end position="216"/>
    </location>
</feature>
<proteinExistence type="predicted"/>
<reference evidence="2 3" key="1">
    <citation type="submission" date="2024-02" db="EMBL/GenBank/DDBJ databases">
        <authorList>
            <person name="Chen Y."/>
            <person name="Shah S."/>
            <person name="Dougan E. K."/>
            <person name="Thang M."/>
            <person name="Chan C."/>
        </authorList>
    </citation>
    <scope>NUCLEOTIDE SEQUENCE [LARGE SCALE GENOMIC DNA]</scope>
</reference>
<dbReference type="EMBL" id="CAXAMM010019446">
    <property type="protein sequence ID" value="CAK9045752.1"/>
    <property type="molecule type" value="Genomic_DNA"/>
</dbReference>